<protein>
    <submittedName>
        <fullName evidence="1">Uncharacterized protein</fullName>
    </submittedName>
</protein>
<evidence type="ECO:0000313" key="2">
    <source>
        <dbReference type="Proteomes" id="UP000827986"/>
    </source>
</evidence>
<keyword evidence="2" id="KW-1185">Reference proteome</keyword>
<gene>
    <name evidence="1" type="ORF">KIL84_000630</name>
</gene>
<dbReference type="AlphaFoldDB" id="A0A9D3WZ43"/>
<name>A0A9D3WZ43_9SAUR</name>
<accession>A0A9D3WZ43</accession>
<organism evidence="1 2">
    <name type="scientific">Mauremys mutica</name>
    <name type="common">yellowpond turtle</name>
    <dbReference type="NCBI Taxonomy" id="74926"/>
    <lineage>
        <taxon>Eukaryota</taxon>
        <taxon>Metazoa</taxon>
        <taxon>Chordata</taxon>
        <taxon>Craniata</taxon>
        <taxon>Vertebrata</taxon>
        <taxon>Euteleostomi</taxon>
        <taxon>Archelosauria</taxon>
        <taxon>Testudinata</taxon>
        <taxon>Testudines</taxon>
        <taxon>Cryptodira</taxon>
        <taxon>Durocryptodira</taxon>
        <taxon>Testudinoidea</taxon>
        <taxon>Geoemydidae</taxon>
        <taxon>Geoemydinae</taxon>
        <taxon>Mauremys</taxon>
    </lineage>
</organism>
<evidence type="ECO:0000313" key="1">
    <source>
        <dbReference type="EMBL" id="KAH1169645.1"/>
    </source>
</evidence>
<reference evidence="1" key="1">
    <citation type="submission" date="2021-09" db="EMBL/GenBank/DDBJ databases">
        <title>The genome of Mauremys mutica provides insights into the evolution of semi-aquatic lifestyle.</title>
        <authorList>
            <person name="Gong S."/>
            <person name="Gao Y."/>
        </authorList>
    </citation>
    <scope>NUCLEOTIDE SEQUENCE</scope>
    <source>
        <strain evidence="1">MM-2020</strain>
        <tissue evidence="1">Muscle</tissue>
    </source>
</reference>
<dbReference type="EMBL" id="JAHDVG010000484">
    <property type="protein sequence ID" value="KAH1169645.1"/>
    <property type="molecule type" value="Genomic_DNA"/>
</dbReference>
<sequence length="134" mass="15451">MRRPMKRKGAQFNTLLNGRKDPDFGRSSKQVDLFINKGKTKYVVVTIPKVTIRLDEEAIEEIVVTLYVRGVYLVVLRKTEDREVNAKRDVCLENAARKASWASKMTNSIAYHLRTSSMTLLSKNHEQKCFKFQG</sequence>
<dbReference type="Proteomes" id="UP000827986">
    <property type="component" value="Unassembled WGS sequence"/>
</dbReference>
<proteinExistence type="predicted"/>
<comment type="caution">
    <text evidence="1">The sequence shown here is derived from an EMBL/GenBank/DDBJ whole genome shotgun (WGS) entry which is preliminary data.</text>
</comment>